<keyword evidence="3" id="KW-1185">Reference proteome</keyword>
<dbReference type="AlphaFoldDB" id="A0A918KA85"/>
<gene>
    <name evidence="2" type="ORF">GCM10010515_25280</name>
</gene>
<comment type="caution">
    <text evidence="2">The sequence shown here is derived from an EMBL/GenBank/DDBJ whole genome shotgun (WGS) entry which is preliminary data.</text>
</comment>
<sequence>MPSRDAGRTLSVTDGTIAAMTPIDEQLVRATAAEHGVPGPVAQEFIARSRPCVHLVPYDEVPLSRRENARPAARTGGLPALPDGTDRPRHGGPLVLSVDCAMLPREVLDIELPADGHLLFFTEIEYEPDSSVVLHVPAGVPTTEHSATYELDGDTVRATVYEPRSLYPLTGQTCRSDWREAPATRAFLAGDAGVAGQEGAGGTTAEDVLDNFERAVLDALCGGTRPGVGVQLGGFSDPWDMAPDEGDLVLLAQMAGQAIDHDVFTMNLIVGTRTDIAARKYAALRFEQQC</sequence>
<evidence type="ECO:0000256" key="1">
    <source>
        <dbReference type="SAM" id="MobiDB-lite"/>
    </source>
</evidence>
<reference evidence="2" key="2">
    <citation type="submission" date="2020-09" db="EMBL/GenBank/DDBJ databases">
        <authorList>
            <person name="Sun Q."/>
            <person name="Ohkuma M."/>
        </authorList>
    </citation>
    <scope>NUCLEOTIDE SEQUENCE</scope>
    <source>
        <strain evidence="2">JCM 4956</strain>
    </source>
</reference>
<evidence type="ECO:0000313" key="2">
    <source>
        <dbReference type="EMBL" id="GGX56737.1"/>
    </source>
</evidence>
<feature type="region of interest" description="Disordered" evidence="1">
    <location>
        <begin position="66"/>
        <end position="90"/>
    </location>
</feature>
<accession>A0A918KA85</accession>
<organism evidence="2 3">
    <name type="scientific">Streptomyces fructofermentans</name>
    <dbReference type="NCBI Taxonomy" id="152141"/>
    <lineage>
        <taxon>Bacteria</taxon>
        <taxon>Bacillati</taxon>
        <taxon>Actinomycetota</taxon>
        <taxon>Actinomycetes</taxon>
        <taxon>Kitasatosporales</taxon>
        <taxon>Streptomycetaceae</taxon>
        <taxon>Streptomyces</taxon>
    </lineage>
</organism>
<protein>
    <recommendedName>
        <fullName evidence="4">DUF1963 domain-containing protein</fullName>
    </recommendedName>
</protein>
<reference evidence="2" key="1">
    <citation type="journal article" date="2014" name="Int. J. Syst. Evol. Microbiol.">
        <title>Complete genome sequence of Corynebacterium casei LMG S-19264T (=DSM 44701T), isolated from a smear-ripened cheese.</title>
        <authorList>
            <consortium name="US DOE Joint Genome Institute (JGI-PGF)"/>
            <person name="Walter F."/>
            <person name="Albersmeier A."/>
            <person name="Kalinowski J."/>
            <person name="Ruckert C."/>
        </authorList>
    </citation>
    <scope>NUCLEOTIDE SEQUENCE</scope>
    <source>
        <strain evidence="2">JCM 4956</strain>
    </source>
</reference>
<evidence type="ECO:0008006" key="4">
    <source>
        <dbReference type="Google" id="ProtNLM"/>
    </source>
</evidence>
<dbReference type="Gene3D" id="2.30.320.10">
    <property type="entry name" value="YwqG-like"/>
    <property type="match status" value="1"/>
</dbReference>
<proteinExistence type="predicted"/>
<dbReference type="EMBL" id="BMWD01000007">
    <property type="protein sequence ID" value="GGX56737.1"/>
    <property type="molecule type" value="Genomic_DNA"/>
</dbReference>
<dbReference type="Proteomes" id="UP000645555">
    <property type="component" value="Unassembled WGS sequence"/>
</dbReference>
<evidence type="ECO:0000313" key="3">
    <source>
        <dbReference type="Proteomes" id="UP000645555"/>
    </source>
</evidence>
<name>A0A918KA85_9ACTN</name>